<name>A0ABR2CHS2_9ROSI</name>
<reference evidence="2 3" key="1">
    <citation type="journal article" date="2024" name="G3 (Bethesda)">
        <title>Genome assembly of Hibiscus sabdariffa L. provides insights into metabolisms of medicinal natural products.</title>
        <authorList>
            <person name="Kim T."/>
        </authorList>
    </citation>
    <scope>NUCLEOTIDE SEQUENCE [LARGE SCALE GENOMIC DNA]</scope>
    <source>
        <strain evidence="2">TK-2024</strain>
        <tissue evidence="2">Old leaves</tissue>
    </source>
</reference>
<dbReference type="EMBL" id="JBBPBM010000052">
    <property type="protein sequence ID" value="KAK8518833.1"/>
    <property type="molecule type" value="Genomic_DNA"/>
</dbReference>
<evidence type="ECO:0000313" key="3">
    <source>
        <dbReference type="Proteomes" id="UP001472677"/>
    </source>
</evidence>
<evidence type="ECO:0000256" key="1">
    <source>
        <dbReference type="SAM" id="MobiDB-lite"/>
    </source>
</evidence>
<dbReference type="Proteomes" id="UP001472677">
    <property type="component" value="Unassembled WGS sequence"/>
</dbReference>
<feature type="region of interest" description="Disordered" evidence="1">
    <location>
        <begin position="1"/>
        <end position="20"/>
    </location>
</feature>
<feature type="compositionally biased region" description="Basic and acidic residues" evidence="1">
    <location>
        <begin position="128"/>
        <end position="142"/>
    </location>
</feature>
<sequence length="214" mass="23899">MLCHDCDQNSHNSSGCCGSAMHQHQRSPVEGFRGRPSVIQLASLFGFDLKPKDLMNLIPGFSSYERQLTSIEDFMATEDNSGVSSALLSSVKLDHEVYRQLVEMGKRDFVSVGGEGEGAELRSPTSAEPEKENLTSFEHENGDGEELQQQTPFSLFFILEFCCSIINGVKERFGILEGFFGVEFRELGQQRVGKKGEKEKEIGRRWGNLIILVL</sequence>
<keyword evidence="3" id="KW-1185">Reference proteome</keyword>
<proteinExistence type="predicted"/>
<gene>
    <name evidence="2" type="ORF">V6N12_012074</name>
</gene>
<feature type="region of interest" description="Disordered" evidence="1">
    <location>
        <begin position="113"/>
        <end position="143"/>
    </location>
</feature>
<protein>
    <recommendedName>
        <fullName evidence="4">DEUBAD domain-containing protein</fullName>
    </recommendedName>
</protein>
<organism evidence="2 3">
    <name type="scientific">Hibiscus sabdariffa</name>
    <name type="common">roselle</name>
    <dbReference type="NCBI Taxonomy" id="183260"/>
    <lineage>
        <taxon>Eukaryota</taxon>
        <taxon>Viridiplantae</taxon>
        <taxon>Streptophyta</taxon>
        <taxon>Embryophyta</taxon>
        <taxon>Tracheophyta</taxon>
        <taxon>Spermatophyta</taxon>
        <taxon>Magnoliopsida</taxon>
        <taxon>eudicotyledons</taxon>
        <taxon>Gunneridae</taxon>
        <taxon>Pentapetalae</taxon>
        <taxon>rosids</taxon>
        <taxon>malvids</taxon>
        <taxon>Malvales</taxon>
        <taxon>Malvaceae</taxon>
        <taxon>Malvoideae</taxon>
        <taxon>Hibiscus</taxon>
    </lineage>
</organism>
<evidence type="ECO:0008006" key="4">
    <source>
        <dbReference type="Google" id="ProtNLM"/>
    </source>
</evidence>
<comment type="caution">
    <text evidence="2">The sequence shown here is derived from an EMBL/GenBank/DDBJ whole genome shotgun (WGS) entry which is preliminary data.</text>
</comment>
<accession>A0ABR2CHS2</accession>
<evidence type="ECO:0000313" key="2">
    <source>
        <dbReference type="EMBL" id="KAK8518833.1"/>
    </source>
</evidence>